<evidence type="ECO:0000313" key="2">
    <source>
        <dbReference type="Proteomes" id="UP000663848"/>
    </source>
</evidence>
<comment type="caution">
    <text evidence="1">The sequence shown here is derived from an EMBL/GenBank/DDBJ whole genome shotgun (WGS) entry which is preliminary data.</text>
</comment>
<dbReference type="Proteomes" id="UP000663848">
    <property type="component" value="Unassembled WGS sequence"/>
</dbReference>
<feature type="non-terminal residue" evidence="1">
    <location>
        <position position="1"/>
    </location>
</feature>
<organism evidence="1 2">
    <name type="scientific">Rotaria socialis</name>
    <dbReference type="NCBI Taxonomy" id="392032"/>
    <lineage>
        <taxon>Eukaryota</taxon>
        <taxon>Metazoa</taxon>
        <taxon>Spiralia</taxon>
        <taxon>Gnathifera</taxon>
        <taxon>Rotifera</taxon>
        <taxon>Eurotatoria</taxon>
        <taxon>Bdelloidea</taxon>
        <taxon>Philodinida</taxon>
        <taxon>Philodinidae</taxon>
        <taxon>Rotaria</taxon>
    </lineage>
</organism>
<dbReference type="AlphaFoldDB" id="A0A822B3U3"/>
<evidence type="ECO:0000313" key="1">
    <source>
        <dbReference type="EMBL" id="CAF5010970.1"/>
    </source>
</evidence>
<reference evidence="1" key="1">
    <citation type="submission" date="2021-02" db="EMBL/GenBank/DDBJ databases">
        <authorList>
            <person name="Nowell W R."/>
        </authorList>
    </citation>
    <scope>NUCLEOTIDE SEQUENCE</scope>
</reference>
<dbReference type="EMBL" id="CAJOBR010035539">
    <property type="protein sequence ID" value="CAF5010970.1"/>
    <property type="molecule type" value="Genomic_DNA"/>
</dbReference>
<sequence>MPFGGTHVNASYTKCAIGHIKRALDGDMITRIGVFLGDVQKQTEGQGLSIANFVKLENNK</sequence>
<gene>
    <name evidence="1" type="ORF">QYT958_LOCUS39060</name>
</gene>
<protein>
    <submittedName>
        <fullName evidence="1">Uncharacterized protein</fullName>
    </submittedName>
</protein>
<name>A0A822B3U3_9BILA</name>
<accession>A0A822B3U3</accession>
<proteinExistence type="predicted"/>